<evidence type="ECO:0000259" key="4">
    <source>
        <dbReference type="Pfam" id="PF13505"/>
    </source>
</evidence>
<evidence type="ECO:0000313" key="6">
    <source>
        <dbReference type="Proteomes" id="UP001303211"/>
    </source>
</evidence>
<feature type="signal peptide" evidence="3">
    <location>
        <begin position="1"/>
        <end position="25"/>
    </location>
</feature>
<sequence>MPSTLRQLLCATLLTGLAAAGLAQAPMPRAAGMYGGYVGLGAGASRYDLRSGSGGFDFDDGGSAIKLYAGAFFHPNLGLELGYLDLGKARRIGGNSSARGLNFSLVGRLPLGTQLDLQGKLGTFYGRTDTRGVGGYGVQLGKGSGFGLSYGAGLRWAFTPQWSAVLQWERQRLHFADRLSDVDAATLGLQYNY</sequence>
<dbReference type="SUPFAM" id="SSF56925">
    <property type="entry name" value="OMPA-like"/>
    <property type="match status" value="1"/>
</dbReference>
<reference evidence="5 6" key="1">
    <citation type="submission" date="2023-03" db="EMBL/GenBank/DDBJ databases">
        <title>Diaphorobacter basophil sp. nov., isolated from a sewage-treatment plant.</title>
        <authorList>
            <person name="Yang K."/>
        </authorList>
    </citation>
    <scope>NUCLEOTIDE SEQUENCE [LARGE SCALE GENOMIC DNA]</scope>
    <source>
        <strain evidence="5 6">Y-1</strain>
    </source>
</reference>
<dbReference type="Pfam" id="PF13505">
    <property type="entry name" value="OMP_b-brl"/>
    <property type="match status" value="1"/>
</dbReference>
<feature type="domain" description="Outer membrane protein beta-barrel" evidence="4">
    <location>
        <begin position="17"/>
        <end position="192"/>
    </location>
</feature>
<accession>A0ABZ0J6Q7</accession>
<evidence type="ECO:0000256" key="3">
    <source>
        <dbReference type="SAM" id="SignalP"/>
    </source>
</evidence>
<dbReference type="InterPro" id="IPR011250">
    <property type="entry name" value="OMP/PagP_B-barrel"/>
</dbReference>
<protein>
    <submittedName>
        <fullName evidence="5">Outer membrane beta-barrel protein</fullName>
    </submittedName>
</protein>
<dbReference type="RefSeq" id="WP_317703276.1">
    <property type="nucleotide sequence ID" value="NZ_CP136921.1"/>
</dbReference>
<dbReference type="Gene3D" id="2.40.160.20">
    <property type="match status" value="1"/>
</dbReference>
<evidence type="ECO:0000313" key="5">
    <source>
        <dbReference type="EMBL" id="WOO33945.1"/>
    </source>
</evidence>
<dbReference type="InterPro" id="IPR027385">
    <property type="entry name" value="Beta-barrel_OMP"/>
</dbReference>
<proteinExistence type="predicted"/>
<dbReference type="Proteomes" id="UP001303211">
    <property type="component" value="Chromosome"/>
</dbReference>
<organism evidence="5 6">
    <name type="scientific">Diaphorobacter limosus</name>
    <dbReference type="NCBI Taxonomy" id="3036128"/>
    <lineage>
        <taxon>Bacteria</taxon>
        <taxon>Pseudomonadati</taxon>
        <taxon>Pseudomonadota</taxon>
        <taxon>Betaproteobacteria</taxon>
        <taxon>Burkholderiales</taxon>
        <taxon>Comamonadaceae</taxon>
        <taxon>Diaphorobacter</taxon>
    </lineage>
</organism>
<gene>
    <name evidence="5" type="ORF">P4826_07760</name>
</gene>
<keyword evidence="6" id="KW-1185">Reference proteome</keyword>
<dbReference type="EMBL" id="CP136921">
    <property type="protein sequence ID" value="WOO33945.1"/>
    <property type="molecule type" value="Genomic_DNA"/>
</dbReference>
<feature type="chain" id="PRO_5046802349" evidence="3">
    <location>
        <begin position="26"/>
        <end position="193"/>
    </location>
</feature>
<evidence type="ECO:0000256" key="2">
    <source>
        <dbReference type="ARBA" id="ARBA00022729"/>
    </source>
</evidence>
<keyword evidence="2 3" id="KW-0732">Signal</keyword>
<comment type="subcellular location">
    <subcellularLocation>
        <location evidence="1">Cell outer membrane</location>
    </subcellularLocation>
</comment>
<evidence type="ECO:0000256" key="1">
    <source>
        <dbReference type="ARBA" id="ARBA00004442"/>
    </source>
</evidence>
<name>A0ABZ0J6Q7_9BURK</name>